<keyword evidence="2" id="KW-0866">Nonsense-mediated mRNA decay</keyword>
<dbReference type="OrthoDB" id="79514at2759"/>
<proteinExistence type="inferred from homology"/>
<dbReference type="GO" id="GO:0000184">
    <property type="term" value="P:nuclear-transcribed mRNA catabolic process, nonsense-mediated decay"/>
    <property type="evidence" value="ECO:0007669"/>
    <property type="project" value="UniProtKB-KW"/>
</dbReference>
<dbReference type="RefSeq" id="XP_042933960.1">
    <property type="nucleotide sequence ID" value="XM_043078026.1"/>
</dbReference>
<accession>A0A0I9N6K2</accession>
<reference evidence="3" key="2">
    <citation type="submission" date="2012-12" db="EMBL/GenBank/DDBJ databases">
        <authorList>
            <person name="Gao Y.W."/>
            <person name="Fan S.T."/>
            <person name="Sun H.T."/>
            <person name="Wang Z."/>
            <person name="Gao X.L."/>
            <person name="Li Y.G."/>
            <person name="Wang T.C."/>
            <person name="Zhang K."/>
            <person name="Xu W.W."/>
            <person name="Yu Z.J."/>
            <person name="Xia X.Z."/>
        </authorList>
    </citation>
    <scope>NUCLEOTIDE SEQUENCE</scope>
    <source>
        <strain evidence="3">FR3</strain>
    </source>
</reference>
<comment type="similarity">
    <text evidence="1">Belongs to the SMG9 family.</text>
</comment>
<evidence type="ECO:0000256" key="2">
    <source>
        <dbReference type="ARBA" id="ARBA00023161"/>
    </source>
</evidence>
<evidence type="ECO:0000313" key="6">
    <source>
        <dbReference type="WBParaSite" id="Bm6781a.1"/>
    </source>
</evidence>
<dbReference type="FunCoup" id="A0A0K0JPL2">
    <property type="interactions" value="6"/>
</dbReference>
<gene>
    <name evidence="3 6" type="primary">Bma-smg-9</name>
    <name evidence="4" type="ORF">BM_BM6781</name>
    <name evidence="3" type="ORF">BM_Bm6781</name>
</gene>
<dbReference type="InterPro" id="IPR039177">
    <property type="entry name" value="SMG9"/>
</dbReference>
<dbReference type="Proteomes" id="UP000006672">
    <property type="component" value="Unassembled WGS sequence"/>
</dbReference>
<reference evidence="3 5" key="1">
    <citation type="journal article" date="2007" name="Science">
        <title>Draft genome of the filarial nematode parasite Brugia malayi.</title>
        <authorList>
            <person name="Ghedin E."/>
            <person name="Wang S."/>
            <person name="Spiro D."/>
            <person name="Caler E."/>
            <person name="Zhao Q."/>
            <person name="Crabtree J."/>
            <person name="Allen J.E."/>
            <person name="Delcher A.L."/>
            <person name="Guiliano D.B."/>
            <person name="Miranda-Saavedra D."/>
            <person name="Angiuoli S.V."/>
            <person name="Creasy T."/>
            <person name="Amedeo P."/>
            <person name="Haas B."/>
            <person name="El-Sayed N.M."/>
            <person name="Wortman J.R."/>
            <person name="Feldblyum T."/>
            <person name="Tallon L."/>
            <person name="Schatz M."/>
            <person name="Shumway M."/>
            <person name="Koo H."/>
            <person name="Salzberg S.L."/>
            <person name="Schobel S."/>
            <person name="Pertea M."/>
            <person name="Pop M."/>
            <person name="White O."/>
            <person name="Barton G.J."/>
            <person name="Carlow C.K."/>
            <person name="Crawford M.J."/>
            <person name="Daub J."/>
            <person name="Dimmic M.W."/>
            <person name="Estes C.F."/>
            <person name="Foster J.M."/>
            <person name="Ganatra M."/>
            <person name="Gregory W.F."/>
            <person name="Johnson N.M."/>
            <person name="Jin J."/>
            <person name="Komuniecki R."/>
            <person name="Korf I."/>
            <person name="Kumar S."/>
            <person name="Laney S."/>
            <person name="Li B.W."/>
            <person name="Li W."/>
            <person name="Lindblom T.H."/>
            <person name="Lustigman S."/>
            <person name="Ma D."/>
            <person name="Maina C.V."/>
            <person name="Martin D.M."/>
            <person name="McCarter J.P."/>
            <person name="McReynolds L."/>
            <person name="Mitreva M."/>
            <person name="Nutman T.B."/>
            <person name="Parkinson J."/>
            <person name="Peregrin-Alvarez J.M."/>
            <person name="Poole C."/>
            <person name="Ren Q."/>
            <person name="Saunders L."/>
            <person name="Sluder A.E."/>
            <person name="Smith K."/>
            <person name="Stanke M."/>
            <person name="Unnasch T.R."/>
            <person name="Ware J."/>
            <person name="Wei A.D."/>
            <person name="Weil G."/>
            <person name="Williams D.J."/>
            <person name="Zhang Y."/>
            <person name="Williams S.A."/>
            <person name="Fraser-Liggett C."/>
            <person name="Slatko B."/>
            <person name="Blaxter M.L."/>
            <person name="Scott A.L."/>
        </authorList>
    </citation>
    <scope>NUCLEOTIDE SEQUENCE</scope>
    <source>
        <strain evidence="3 5">FR3</strain>
    </source>
</reference>
<evidence type="ECO:0000313" key="5">
    <source>
        <dbReference type="Proteomes" id="UP000006672"/>
    </source>
</evidence>
<dbReference type="EMBL" id="CAAKNF010000193">
    <property type="protein sequence ID" value="VIO92966.1"/>
    <property type="molecule type" value="Genomic_DNA"/>
</dbReference>
<name>A0A0K0JPL2_BRUMA</name>
<dbReference type="OMA" id="ASVCHIL"/>
<evidence type="ECO:0000313" key="3">
    <source>
        <dbReference type="EMBL" id="CTP80839.1"/>
    </source>
</evidence>
<dbReference type="WBParaSite" id="Bm6781a.1">
    <property type="protein sequence ID" value="Bm6781a.1"/>
    <property type="gene ID" value="WBGene00227042"/>
</dbReference>
<organism evidence="3">
    <name type="scientific">Brugia malayi</name>
    <name type="common">Filarial nematode worm</name>
    <dbReference type="NCBI Taxonomy" id="6279"/>
    <lineage>
        <taxon>Eukaryota</taxon>
        <taxon>Metazoa</taxon>
        <taxon>Ecdysozoa</taxon>
        <taxon>Nematoda</taxon>
        <taxon>Chromadorea</taxon>
        <taxon>Rhabditida</taxon>
        <taxon>Spirurina</taxon>
        <taxon>Spiruromorpha</taxon>
        <taxon>Filarioidea</taxon>
        <taxon>Onchocercidae</taxon>
        <taxon>Brugia</taxon>
    </lineage>
</organism>
<dbReference type="InterPro" id="IPR027417">
    <property type="entry name" value="P-loop_NTPase"/>
</dbReference>
<dbReference type="SUPFAM" id="SSF52540">
    <property type="entry name" value="P-loop containing nucleoside triphosphate hydrolases"/>
    <property type="match status" value="2"/>
</dbReference>
<reference evidence="4" key="3">
    <citation type="submission" date="2019-04" db="EMBL/GenBank/DDBJ databases">
        <authorList>
            <person name="Howe K."/>
            <person name="Paulini M."/>
            <person name="Williams G."/>
        </authorList>
    </citation>
    <scope>NUCLEOTIDE SEQUENCE [LARGE SCALE GENOMIC DNA]</scope>
    <source>
        <strain evidence="4">FR3</strain>
    </source>
</reference>
<dbReference type="CTD" id="6098081"/>
<dbReference type="KEGG" id="bmy:BM_BM6781"/>
<dbReference type="AlphaFoldDB" id="A0A0K0JPL2"/>
<dbReference type="Gene3D" id="3.40.50.300">
    <property type="entry name" value="P-loop containing nucleotide triphosphate hydrolases"/>
    <property type="match status" value="1"/>
</dbReference>
<evidence type="ECO:0000256" key="1">
    <source>
        <dbReference type="ARBA" id="ARBA00007712"/>
    </source>
</evidence>
<accession>A0A4E9F832</accession>
<keyword evidence="5" id="KW-1185">Reference proteome</keyword>
<dbReference type="EMBL" id="LN856702">
    <property type="protein sequence ID" value="CTP80839.1"/>
    <property type="molecule type" value="Genomic_DNA"/>
</dbReference>
<accession>A0A0K0JPL2</accession>
<dbReference type="GeneID" id="6098081"/>
<sequence>MGDHSRSDLRSTREYFNSPRIARQENEVKRGRRIQHYIGSTGTREDKSRNATVTIMPRPTAILSKRKEEPTTFENAESSQKILSQAVPSSQEVIPSGITRPNSTSRLVRGSTKAVRSPSLRMDKTQTSRSAVAAAAAAAATSTVMEQSLGMMKAAVRLLSDTMDFTDVVADYLSTTNTNFTVIGIIGPQGSGKSTLLSMIAGNDHMDMYRHYAFRPASREAVECCRYQSQKISVYVTKSRMVLLDCQAIGSASILNHLLATSSLDGNRSGGVKAVDLCRGFTALSGEIESLHLTAFLLQVCHTVILSVDWFVDIDIIRHVRTAEMLRVTPTHYSPETMKYKPNRKINFVLAHQRAKSEDFQPRNVKNRAKILECLFNDSQLDIKGGISLGNLGCKPYGEIASDVNYILLSEMKPRPKTEASAPVSPYMTMDLTPLRAVIDYEEVVRPLRIRLLSLPKEPFILGNQPFTEIQWYEFATRTWRATYGSVEIAKYASAITKIFDE</sequence>
<evidence type="ECO:0000313" key="4">
    <source>
        <dbReference type="EMBL" id="VIO92966.1"/>
    </source>
</evidence>
<dbReference type="PANTHER" id="PTHR14270">
    <property type="entry name" value="NONSENSE-MEDIATED MRNA DECAY FACTOR SMG9"/>
    <property type="match status" value="1"/>
</dbReference>
<dbReference type="PANTHER" id="PTHR14270:SF0">
    <property type="entry name" value="NONSENSE-MEDIATED MRNA DECAY FACTOR SMG9"/>
    <property type="match status" value="1"/>
</dbReference>
<protein>
    <submittedName>
        <fullName evidence="3 6">BMA-SMG-9</fullName>
    </submittedName>
</protein>
<reference evidence="6" key="4">
    <citation type="submission" date="2020-12" db="UniProtKB">
        <authorList>
            <consortium name="WormBaseParasite"/>
        </authorList>
    </citation>
    <scope>IDENTIFICATION</scope>
</reference>